<dbReference type="InterPro" id="IPR029753">
    <property type="entry name" value="D-isomer_DH_CS"/>
</dbReference>
<dbReference type="PROSITE" id="PS00670">
    <property type="entry name" value="D_2_HYDROXYACID_DH_2"/>
    <property type="match status" value="1"/>
</dbReference>
<dbReference type="InterPro" id="IPR050857">
    <property type="entry name" value="D-2-hydroxyacid_DH"/>
</dbReference>
<evidence type="ECO:0000256" key="3">
    <source>
        <dbReference type="ARBA" id="ARBA00023027"/>
    </source>
</evidence>
<name>A0AAP2E446_9BACT</name>
<sequence length="314" mass="34751">MAALKCLVVDSMHESLFPLLTEIGWDIDYQPALTRDEIKRKHVGYDGLIVRSKTTIDRDLLGENPSVRFIGRAGAGIDNLDVDYLHEKGIHILHASEGNRDAVGEYTVGALLALMRNIPRADLQVRQRVWEREGNRGEEIMGKTIGIIGYGNMGQAFARRLAGFGCNVLAYDKYKTGFSDAVCREVTEQEIVEQADILSLHIPLTPETKGMVSRAYLDRFKKSIILVNAARGEIVSLTDLATCVETGKVRGAVLDVLENEKLPTLTPAQQQAFDTLTGKTNVIFTPHIAGWTYESHVKINVALVQKIDALKLAH</sequence>
<dbReference type="AlphaFoldDB" id="A0AAP2E446"/>
<comment type="caution">
    <text evidence="5">The sequence shown here is derived from an EMBL/GenBank/DDBJ whole genome shotgun (WGS) entry which is preliminary data.</text>
</comment>
<proteinExistence type="inferred from homology"/>
<dbReference type="InterPro" id="IPR006140">
    <property type="entry name" value="D-isomer_DH_NAD-bd"/>
</dbReference>
<evidence type="ECO:0000256" key="1">
    <source>
        <dbReference type="ARBA" id="ARBA00005854"/>
    </source>
</evidence>
<reference evidence="5 6" key="1">
    <citation type="submission" date="2021-05" db="EMBL/GenBank/DDBJ databases">
        <title>A Polyphasic approach of four new species of the genus Ohtaekwangia: Ohtaekwangia histidinii sp. nov., Ohtaekwangia cretensis sp. nov., Ohtaekwangia indiensis sp. nov., Ohtaekwangia reichenbachii sp. nov. from diverse environment.</title>
        <authorList>
            <person name="Octaviana S."/>
        </authorList>
    </citation>
    <scope>NUCLEOTIDE SEQUENCE [LARGE SCALE GENOMIC DNA]</scope>
    <source>
        <strain evidence="5 6">PWU5</strain>
    </source>
</reference>
<evidence type="ECO:0000313" key="5">
    <source>
        <dbReference type="EMBL" id="MBT1711289.1"/>
    </source>
</evidence>
<feature type="domain" description="D-isomer specific 2-hydroxyacid dehydrogenase NAD-binding" evidence="4">
    <location>
        <begin position="109"/>
        <end position="289"/>
    </location>
</feature>
<dbReference type="Gene3D" id="3.40.50.720">
    <property type="entry name" value="NAD(P)-binding Rossmann-like Domain"/>
    <property type="match status" value="2"/>
</dbReference>
<evidence type="ECO:0000313" key="6">
    <source>
        <dbReference type="Proteomes" id="UP001319080"/>
    </source>
</evidence>
<evidence type="ECO:0000256" key="2">
    <source>
        <dbReference type="ARBA" id="ARBA00023002"/>
    </source>
</evidence>
<keyword evidence="2" id="KW-0560">Oxidoreductase</keyword>
<dbReference type="Proteomes" id="UP001319080">
    <property type="component" value="Unassembled WGS sequence"/>
</dbReference>
<dbReference type="EMBL" id="JAHESE010000031">
    <property type="protein sequence ID" value="MBT1711289.1"/>
    <property type="molecule type" value="Genomic_DNA"/>
</dbReference>
<dbReference type="GO" id="GO:0051287">
    <property type="term" value="F:NAD binding"/>
    <property type="evidence" value="ECO:0007669"/>
    <property type="project" value="InterPro"/>
</dbReference>
<dbReference type="SUPFAM" id="SSF51735">
    <property type="entry name" value="NAD(P)-binding Rossmann-fold domains"/>
    <property type="match status" value="1"/>
</dbReference>
<dbReference type="SUPFAM" id="SSF52283">
    <property type="entry name" value="Formate/glycerate dehydrogenase catalytic domain-like"/>
    <property type="match status" value="1"/>
</dbReference>
<dbReference type="PANTHER" id="PTHR42789:SF1">
    <property type="entry name" value="D-ISOMER SPECIFIC 2-HYDROXYACID DEHYDROGENASE FAMILY PROTEIN (AFU_ORTHOLOGUE AFUA_6G10090)"/>
    <property type="match status" value="1"/>
</dbReference>
<evidence type="ECO:0000259" key="4">
    <source>
        <dbReference type="Pfam" id="PF02826"/>
    </source>
</evidence>
<dbReference type="RefSeq" id="WP_254086864.1">
    <property type="nucleotide sequence ID" value="NZ_JAHESE010000031.1"/>
</dbReference>
<accession>A0AAP2E446</accession>
<keyword evidence="3" id="KW-0520">NAD</keyword>
<dbReference type="Pfam" id="PF02826">
    <property type="entry name" value="2-Hacid_dh_C"/>
    <property type="match status" value="1"/>
</dbReference>
<organism evidence="5 6">
    <name type="scientific">Dawidia cretensis</name>
    <dbReference type="NCBI Taxonomy" id="2782350"/>
    <lineage>
        <taxon>Bacteria</taxon>
        <taxon>Pseudomonadati</taxon>
        <taxon>Bacteroidota</taxon>
        <taxon>Cytophagia</taxon>
        <taxon>Cytophagales</taxon>
        <taxon>Chryseotaleaceae</taxon>
        <taxon>Dawidia</taxon>
    </lineage>
</organism>
<comment type="similarity">
    <text evidence="1">Belongs to the D-isomer specific 2-hydroxyacid dehydrogenase family.</text>
</comment>
<dbReference type="GO" id="GO:0016616">
    <property type="term" value="F:oxidoreductase activity, acting on the CH-OH group of donors, NAD or NADP as acceptor"/>
    <property type="evidence" value="ECO:0007669"/>
    <property type="project" value="InterPro"/>
</dbReference>
<keyword evidence="6" id="KW-1185">Reference proteome</keyword>
<gene>
    <name evidence="5" type="ORF">KK062_23810</name>
</gene>
<protein>
    <submittedName>
        <fullName evidence="5">Phosphoglycerate dehydrogenase</fullName>
    </submittedName>
</protein>
<dbReference type="InterPro" id="IPR036291">
    <property type="entry name" value="NAD(P)-bd_dom_sf"/>
</dbReference>
<dbReference type="PANTHER" id="PTHR42789">
    <property type="entry name" value="D-ISOMER SPECIFIC 2-HYDROXYACID DEHYDROGENASE FAMILY PROTEIN (AFU_ORTHOLOGUE AFUA_6G10090)"/>
    <property type="match status" value="1"/>
</dbReference>